<dbReference type="InterPro" id="IPR006674">
    <property type="entry name" value="HD_domain"/>
</dbReference>
<protein>
    <recommendedName>
        <fullName evidence="1">HD domain-containing protein</fullName>
    </recommendedName>
</protein>
<sequence length="195" mass="22234">MFPEYIAISKDTPVPTPELVRSWWDEYGMLDNIRAHSFVVSQVALLVNQWLAESGLALREDAVLAGALAHDIAKTQCLNSDRLHSEEGYEILFKKGYPELGYLVRAHVYLPEGHPLDETMVVNYADKRVKHDRIVNLNDRYDYIEKRYGRGEPERIARIAKGRARAFEVEDLIFKQIGLIHTPSEISNRLEGAAA</sequence>
<organism evidence="2 3">
    <name type="scientific">Dethiosulfatarculus sandiegensis</name>
    <dbReference type="NCBI Taxonomy" id="1429043"/>
    <lineage>
        <taxon>Bacteria</taxon>
        <taxon>Pseudomonadati</taxon>
        <taxon>Thermodesulfobacteriota</taxon>
        <taxon>Desulfarculia</taxon>
        <taxon>Desulfarculales</taxon>
        <taxon>Desulfarculaceae</taxon>
        <taxon>Dethiosulfatarculus</taxon>
    </lineage>
</organism>
<dbReference type="InterPro" id="IPR003607">
    <property type="entry name" value="HD/PDEase_dom"/>
</dbReference>
<dbReference type="CDD" id="cd00077">
    <property type="entry name" value="HDc"/>
    <property type="match status" value="1"/>
</dbReference>
<keyword evidence="3" id="KW-1185">Reference proteome</keyword>
<dbReference type="Pfam" id="PF01966">
    <property type="entry name" value="HD"/>
    <property type="match status" value="1"/>
</dbReference>
<accession>A0A0D2JFU5</accession>
<dbReference type="InParanoid" id="A0A0D2JFU5"/>
<name>A0A0D2JFU5_9BACT</name>
<dbReference type="SUPFAM" id="SSF109604">
    <property type="entry name" value="HD-domain/PDEase-like"/>
    <property type="match status" value="1"/>
</dbReference>
<gene>
    <name evidence="2" type="ORF">X474_08045</name>
</gene>
<dbReference type="Proteomes" id="UP000032233">
    <property type="component" value="Unassembled WGS sequence"/>
</dbReference>
<feature type="domain" description="HD" evidence="1">
    <location>
        <begin position="43"/>
        <end position="142"/>
    </location>
</feature>
<comment type="caution">
    <text evidence="2">The sequence shown here is derived from an EMBL/GenBank/DDBJ whole genome shotgun (WGS) entry which is preliminary data.</text>
</comment>
<reference evidence="2 3" key="1">
    <citation type="submission" date="2013-11" db="EMBL/GenBank/DDBJ databases">
        <title>Metagenomic analysis of a methanogenic consortium involved in long chain n-alkane degradation.</title>
        <authorList>
            <person name="Davidova I.A."/>
            <person name="Callaghan A.V."/>
            <person name="Wawrik B."/>
            <person name="Pruitt S."/>
            <person name="Marks C."/>
            <person name="Duncan K.E."/>
            <person name="Suflita J.M."/>
        </authorList>
    </citation>
    <scope>NUCLEOTIDE SEQUENCE [LARGE SCALE GENOMIC DNA]</scope>
    <source>
        <strain evidence="2 3">SPR</strain>
    </source>
</reference>
<evidence type="ECO:0000313" key="3">
    <source>
        <dbReference type="Proteomes" id="UP000032233"/>
    </source>
</evidence>
<dbReference type="STRING" id="1429043.X474_08045"/>
<dbReference type="OrthoDB" id="5431498at2"/>
<dbReference type="AlphaFoldDB" id="A0A0D2JFU5"/>
<dbReference type="RefSeq" id="WP_082464211.1">
    <property type="nucleotide sequence ID" value="NZ_AZAC01000010.1"/>
</dbReference>
<proteinExistence type="predicted"/>
<evidence type="ECO:0000259" key="1">
    <source>
        <dbReference type="Pfam" id="PF01966"/>
    </source>
</evidence>
<evidence type="ECO:0000313" key="2">
    <source>
        <dbReference type="EMBL" id="KIX14541.1"/>
    </source>
</evidence>
<dbReference type="EMBL" id="AZAC01000010">
    <property type="protein sequence ID" value="KIX14541.1"/>
    <property type="molecule type" value="Genomic_DNA"/>
</dbReference>